<protein>
    <submittedName>
        <fullName evidence="2">Uncharacterized protein</fullName>
    </submittedName>
</protein>
<evidence type="ECO:0000256" key="1">
    <source>
        <dbReference type="SAM" id="MobiDB-lite"/>
    </source>
</evidence>
<name>A0A0U5CNU2_ASPCI</name>
<feature type="region of interest" description="Disordered" evidence="1">
    <location>
        <begin position="20"/>
        <end position="103"/>
    </location>
</feature>
<proteinExistence type="predicted"/>
<accession>A0A0U5CNU2</accession>
<reference evidence="3" key="1">
    <citation type="journal article" date="2016" name="Genome Announc.">
        <title>Draft genome sequences of fungus Aspergillus calidoustus.</title>
        <authorList>
            <person name="Horn F."/>
            <person name="Linde J."/>
            <person name="Mattern D.J."/>
            <person name="Walther G."/>
            <person name="Guthke R."/>
            <person name="Scherlach K."/>
            <person name="Martin K."/>
            <person name="Brakhage A.A."/>
            <person name="Petzke L."/>
            <person name="Valiante V."/>
        </authorList>
    </citation>
    <scope>NUCLEOTIDE SEQUENCE [LARGE SCALE GENOMIC DNA]</scope>
    <source>
        <strain evidence="3">SF006504</strain>
    </source>
</reference>
<evidence type="ECO:0000313" key="3">
    <source>
        <dbReference type="Proteomes" id="UP000054771"/>
    </source>
</evidence>
<organism evidence="2 3">
    <name type="scientific">Aspergillus calidoustus</name>
    <dbReference type="NCBI Taxonomy" id="454130"/>
    <lineage>
        <taxon>Eukaryota</taxon>
        <taxon>Fungi</taxon>
        <taxon>Dikarya</taxon>
        <taxon>Ascomycota</taxon>
        <taxon>Pezizomycotina</taxon>
        <taxon>Eurotiomycetes</taxon>
        <taxon>Eurotiomycetidae</taxon>
        <taxon>Eurotiales</taxon>
        <taxon>Aspergillaceae</taxon>
        <taxon>Aspergillus</taxon>
        <taxon>Aspergillus subgen. Nidulantes</taxon>
    </lineage>
</organism>
<dbReference type="EMBL" id="CDMC01000002">
    <property type="protein sequence ID" value="CEN60626.1"/>
    <property type="molecule type" value="Genomic_DNA"/>
</dbReference>
<feature type="compositionally biased region" description="Gly residues" evidence="1">
    <location>
        <begin position="63"/>
        <end position="75"/>
    </location>
</feature>
<keyword evidence="3" id="KW-1185">Reference proteome</keyword>
<dbReference type="AlphaFoldDB" id="A0A0U5CNU2"/>
<dbReference type="OrthoDB" id="4475907at2759"/>
<gene>
    <name evidence="2" type="ORF">ASPCAL03062</name>
</gene>
<feature type="compositionally biased region" description="Basic and acidic residues" evidence="1">
    <location>
        <begin position="91"/>
        <end position="103"/>
    </location>
</feature>
<dbReference type="Proteomes" id="UP000054771">
    <property type="component" value="Unassembled WGS sequence"/>
</dbReference>
<sequence>MFCPCAKSYFVVEGLQTEQPRLVRSRLERSPTSNARAPLPMQIRPHSSRESSSDNVGQRESGQGQGQGYGNGYGPGKVPAILITPIPEEAELAHMESKAQDHK</sequence>
<evidence type="ECO:0000313" key="2">
    <source>
        <dbReference type="EMBL" id="CEN60626.1"/>
    </source>
</evidence>